<name>A0A4Y2J3T9_ARAVE</name>
<dbReference type="Proteomes" id="UP000499080">
    <property type="component" value="Unassembled WGS sequence"/>
</dbReference>
<accession>A0A4Y2J3T9</accession>
<protein>
    <submittedName>
        <fullName evidence="1">Uncharacterized protein</fullName>
    </submittedName>
</protein>
<evidence type="ECO:0000313" key="2">
    <source>
        <dbReference type="EMBL" id="GBM84584.1"/>
    </source>
</evidence>
<proteinExistence type="predicted"/>
<reference evidence="1 3" key="1">
    <citation type="journal article" date="2019" name="Sci. Rep.">
        <title>Orb-weaving spider Araneus ventricosus genome elucidates the spidroin gene catalogue.</title>
        <authorList>
            <person name="Kono N."/>
            <person name="Nakamura H."/>
            <person name="Ohtoshi R."/>
            <person name="Moran D.A.P."/>
            <person name="Shinohara A."/>
            <person name="Yoshida Y."/>
            <person name="Fujiwara M."/>
            <person name="Mori M."/>
            <person name="Tomita M."/>
            <person name="Arakawa K."/>
        </authorList>
    </citation>
    <scope>NUCLEOTIDE SEQUENCE [LARGE SCALE GENOMIC DNA]</scope>
</reference>
<dbReference type="EMBL" id="BGPR01109011">
    <property type="protein sequence ID" value="GBM84560.1"/>
    <property type="molecule type" value="Genomic_DNA"/>
</dbReference>
<gene>
    <name evidence="2" type="ORF">AVEN_201431_1</name>
    <name evidence="1" type="ORF">AVEN_70301_1</name>
</gene>
<evidence type="ECO:0000313" key="3">
    <source>
        <dbReference type="Proteomes" id="UP000499080"/>
    </source>
</evidence>
<dbReference type="EMBL" id="BGPR01109020">
    <property type="protein sequence ID" value="GBM84584.1"/>
    <property type="molecule type" value="Genomic_DNA"/>
</dbReference>
<feature type="non-terminal residue" evidence="1">
    <location>
        <position position="1"/>
    </location>
</feature>
<sequence>LDVWILCPPLFKSSYELAVSKSADFVIGECLEPIVFKPNPGCELATK</sequence>
<organism evidence="1 3">
    <name type="scientific">Araneus ventricosus</name>
    <name type="common">Orbweaver spider</name>
    <name type="synonym">Epeira ventricosa</name>
    <dbReference type="NCBI Taxonomy" id="182803"/>
    <lineage>
        <taxon>Eukaryota</taxon>
        <taxon>Metazoa</taxon>
        <taxon>Ecdysozoa</taxon>
        <taxon>Arthropoda</taxon>
        <taxon>Chelicerata</taxon>
        <taxon>Arachnida</taxon>
        <taxon>Araneae</taxon>
        <taxon>Araneomorphae</taxon>
        <taxon>Entelegynae</taxon>
        <taxon>Araneoidea</taxon>
        <taxon>Araneidae</taxon>
        <taxon>Araneus</taxon>
    </lineage>
</organism>
<comment type="caution">
    <text evidence="1">The sequence shown here is derived from an EMBL/GenBank/DDBJ whole genome shotgun (WGS) entry which is preliminary data.</text>
</comment>
<dbReference type="AlphaFoldDB" id="A0A4Y2J3T9"/>
<keyword evidence="3" id="KW-1185">Reference proteome</keyword>
<evidence type="ECO:0000313" key="1">
    <source>
        <dbReference type="EMBL" id="GBM84560.1"/>
    </source>
</evidence>